<keyword evidence="2" id="KW-1133">Transmembrane helix</keyword>
<evidence type="ECO:0000256" key="2">
    <source>
        <dbReference type="SAM" id="Phobius"/>
    </source>
</evidence>
<feature type="chain" id="PRO_5032888901" description="TNFR-Cys domain-containing protein" evidence="3">
    <location>
        <begin position="20"/>
        <end position="507"/>
    </location>
</feature>
<keyword evidence="2" id="KW-0472">Membrane</keyword>
<keyword evidence="2" id="KW-0812">Transmembrane</keyword>
<feature type="region of interest" description="Disordered" evidence="1">
    <location>
        <begin position="285"/>
        <end position="348"/>
    </location>
</feature>
<dbReference type="EMBL" id="UYJE01009747">
    <property type="protein sequence ID" value="VDI76396.1"/>
    <property type="molecule type" value="Genomic_DNA"/>
</dbReference>
<feature type="compositionally biased region" description="Acidic residues" evidence="1">
    <location>
        <begin position="303"/>
        <end position="314"/>
    </location>
</feature>
<evidence type="ECO:0000313" key="5">
    <source>
        <dbReference type="Proteomes" id="UP000596742"/>
    </source>
</evidence>
<feature type="region of interest" description="Disordered" evidence="1">
    <location>
        <begin position="463"/>
        <end position="507"/>
    </location>
</feature>
<proteinExistence type="predicted"/>
<protein>
    <recommendedName>
        <fullName evidence="6">TNFR-Cys domain-containing protein</fullName>
    </recommendedName>
</protein>
<organism evidence="4 5">
    <name type="scientific">Mytilus galloprovincialis</name>
    <name type="common">Mediterranean mussel</name>
    <dbReference type="NCBI Taxonomy" id="29158"/>
    <lineage>
        <taxon>Eukaryota</taxon>
        <taxon>Metazoa</taxon>
        <taxon>Spiralia</taxon>
        <taxon>Lophotrochozoa</taxon>
        <taxon>Mollusca</taxon>
        <taxon>Bivalvia</taxon>
        <taxon>Autobranchia</taxon>
        <taxon>Pteriomorphia</taxon>
        <taxon>Mytilida</taxon>
        <taxon>Mytiloidea</taxon>
        <taxon>Mytilidae</taxon>
        <taxon>Mytilinae</taxon>
        <taxon>Mytilus</taxon>
    </lineage>
</organism>
<evidence type="ECO:0000256" key="3">
    <source>
        <dbReference type="SAM" id="SignalP"/>
    </source>
</evidence>
<name>A0A8B6HBP6_MYTGA</name>
<reference evidence="4" key="1">
    <citation type="submission" date="2018-11" db="EMBL/GenBank/DDBJ databases">
        <authorList>
            <person name="Alioto T."/>
            <person name="Alioto T."/>
        </authorList>
    </citation>
    <scope>NUCLEOTIDE SEQUENCE</scope>
</reference>
<feature type="signal peptide" evidence="3">
    <location>
        <begin position="1"/>
        <end position="19"/>
    </location>
</feature>
<dbReference type="Proteomes" id="UP000596742">
    <property type="component" value="Unassembled WGS sequence"/>
</dbReference>
<keyword evidence="5" id="KW-1185">Reference proteome</keyword>
<evidence type="ECO:0008006" key="6">
    <source>
        <dbReference type="Google" id="ProtNLM"/>
    </source>
</evidence>
<feature type="transmembrane region" description="Helical" evidence="2">
    <location>
        <begin position="242"/>
        <end position="263"/>
    </location>
</feature>
<accession>A0A8B6HBP6</accession>
<evidence type="ECO:0000313" key="4">
    <source>
        <dbReference type="EMBL" id="VDI76396.1"/>
    </source>
</evidence>
<evidence type="ECO:0000256" key="1">
    <source>
        <dbReference type="SAM" id="MobiDB-lite"/>
    </source>
</evidence>
<feature type="compositionally biased region" description="Basic and acidic residues" evidence="1">
    <location>
        <begin position="494"/>
        <end position="507"/>
    </location>
</feature>
<dbReference type="AlphaFoldDB" id="A0A8B6HBP6"/>
<sequence length="507" mass="56691">MWALRFLVIALLLIGFCETTKQYIVRKIGNTTRRCIPISYCEPGHEILPCKVEYTNDICTSCPPGLVQPDYIQSTLDLTLTTCFENRHEDNCAAHDIEPSREYGAEACQFAKYCKCNTDECYYGDPCACANTRECGINESLHTNGTCVKCSPGTMKNKTGCGPCFPIQVTVESIKETQRPLTSMKTQNGQDVTTSNKLPTLADIQSIVTLVPSKGITQSKDRITESREETTVSTITGSSNKLIAVIIVLAVLVIVAIVLIIVLRNHRRQKDQEINIEQGRPLVPHQNNMIVNDNVENRNRDDNDIDGSLDEDEDQNNKNTNDLDFANNNSSRQNALSKDKRYHNQVKDNEIADELPKIITEILDKTSEISSSSYDYLSGHHVPPEAQLNDNNTNIVNIHQAESLDSQEQMQDNVELAQVETLDEGSIRQHSSDGYSLTEHSCNPVAQVSDERVDNSAGYLLVHNRDEPSSGYYSDNVPHRSPMSENKDQNSLQKYDELVSVSEKKPN</sequence>
<keyword evidence="3" id="KW-0732">Signal</keyword>
<feature type="compositionally biased region" description="Polar residues" evidence="1">
    <location>
        <begin position="317"/>
        <end position="336"/>
    </location>
</feature>
<comment type="caution">
    <text evidence="4">The sequence shown here is derived from an EMBL/GenBank/DDBJ whole genome shotgun (WGS) entry which is preliminary data.</text>
</comment>
<dbReference type="OrthoDB" id="6123120at2759"/>
<gene>
    <name evidence="4" type="ORF">MGAL_10B078107</name>
</gene>